<dbReference type="AlphaFoldDB" id="A0A3E0JZM0"/>
<dbReference type="EMBL" id="QEWE01000030">
    <property type="protein sequence ID" value="REJ25855.1"/>
    <property type="molecule type" value="Genomic_DNA"/>
</dbReference>
<proteinExistence type="predicted"/>
<evidence type="ECO:0000313" key="2">
    <source>
        <dbReference type="EMBL" id="REJ25855.1"/>
    </source>
</evidence>
<sequence>MTGPLREPGKPAPALIPGSPPGKRREASVVVDRQRRASKFPRIHECFSAHSARDTRKRSPQICPASKLQRENPPIGNLLPTG</sequence>
<accession>A0A3E0JZM0</accession>
<organism evidence="2 3">
    <name type="scientific">Caldibacillus debilis</name>
    <dbReference type="NCBI Taxonomy" id="301148"/>
    <lineage>
        <taxon>Bacteria</taxon>
        <taxon>Bacillati</taxon>
        <taxon>Bacillota</taxon>
        <taxon>Bacilli</taxon>
        <taxon>Bacillales</taxon>
        <taxon>Bacillaceae</taxon>
        <taxon>Caldibacillus</taxon>
    </lineage>
</organism>
<evidence type="ECO:0000313" key="3">
    <source>
        <dbReference type="Proteomes" id="UP000257014"/>
    </source>
</evidence>
<gene>
    <name evidence="2" type="ORF">C6P37_14560</name>
</gene>
<feature type="region of interest" description="Disordered" evidence="1">
    <location>
        <begin position="51"/>
        <end position="82"/>
    </location>
</feature>
<evidence type="ECO:0000256" key="1">
    <source>
        <dbReference type="SAM" id="MobiDB-lite"/>
    </source>
</evidence>
<protein>
    <submittedName>
        <fullName evidence="2">Uncharacterized protein</fullName>
    </submittedName>
</protein>
<comment type="caution">
    <text evidence="2">The sequence shown here is derived from an EMBL/GenBank/DDBJ whole genome shotgun (WGS) entry which is preliminary data.</text>
</comment>
<name>A0A3E0JZM0_9BACI</name>
<reference evidence="2 3" key="1">
    <citation type="submission" date="2018-03" db="EMBL/GenBank/DDBJ databases">
        <authorList>
            <person name="Keele B.F."/>
        </authorList>
    </citation>
    <scope>NUCLEOTIDE SEQUENCE [LARGE SCALE GENOMIC DNA]</scope>
    <source>
        <strain evidence="2">ZCTH4_d</strain>
    </source>
</reference>
<feature type="region of interest" description="Disordered" evidence="1">
    <location>
        <begin position="1"/>
        <end position="29"/>
    </location>
</feature>
<dbReference type="Proteomes" id="UP000257014">
    <property type="component" value="Unassembled WGS sequence"/>
</dbReference>